<comment type="caution">
    <text evidence="3">The sequence shown here is derived from an EMBL/GenBank/DDBJ whole genome shotgun (WGS) entry which is preliminary data.</text>
</comment>
<evidence type="ECO:0000313" key="3">
    <source>
        <dbReference type="EMBL" id="MPM52626.1"/>
    </source>
</evidence>
<dbReference type="GO" id="GO:0005829">
    <property type="term" value="C:cytosol"/>
    <property type="evidence" value="ECO:0007669"/>
    <property type="project" value="TreeGrafter"/>
</dbReference>
<dbReference type="EMBL" id="VSSQ01013949">
    <property type="protein sequence ID" value="MPM52626.1"/>
    <property type="molecule type" value="Genomic_DNA"/>
</dbReference>
<dbReference type="AlphaFoldDB" id="A0A645AI69"/>
<dbReference type="PANTHER" id="PTHR10890:SF3">
    <property type="entry name" value="CYSTEINE--TRNA LIGASE, CYTOPLASMIC"/>
    <property type="match status" value="1"/>
</dbReference>
<dbReference type="InterPro" id="IPR056411">
    <property type="entry name" value="CysS_C"/>
</dbReference>
<dbReference type="GO" id="GO:0006423">
    <property type="term" value="P:cysteinyl-tRNA aminoacylation"/>
    <property type="evidence" value="ECO:0007669"/>
    <property type="project" value="InterPro"/>
</dbReference>
<reference evidence="3" key="1">
    <citation type="submission" date="2019-08" db="EMBL/GenBank/DDBJ databases">
        <authorList>
            <person name="Kucharzyk K."/>
            <person name="Murdoch R.W."/>
            <person name="Higgins S."/>
            <person name="Loffler F."/>
        </authorList>
    </citation>
    <scope>NUCLEOTIDE SEQUENCE</scope>
</reference>
<evidence type="ECO:0000259" key="2">
    <source>
        <dbReference type="SMART" id="SM00840"/>
    </source>
</evidence>
<dbReference type="InterPro" id="IPR009080">
    <property type="entry name" value="tRNAsynth_Ia_anticodon-bd"/>
</dbReference>
<protein>
    <submittedName>
        <fullName evidence="3">Cysteine--tRNA ligase</fullName>
        <ecNumber evidence="3">6.1.1.16</ecNumber>
    </submittedName>
</protein>
<accession>A0A645AI69</accession>
<dbReference type="PANTHER" id="PTHR10890">
    <property type="entry name" value="CYSTEINYL-TRNA SYNTHETASE"/>
    <property type="match status" value="1"/>
</dbReference>
<organism evidence="3">
    <name type="scientific">bioreactor metagenome</name>
    <dbReference type="NCBI Taxonomy" id="1076179"/>
    <lineage>
        <taxon>unclassified sequences</taxon>
        <taxon>metagenomes</taxon>
        <taxon>ecological metagenomes</taxon>
    </lineage>
</organism>
<feature type="domain" description="Cysteinyl-tRNA synthetase class Ia DALR" evidence="2">
    <location>
        <begin position="12"/>
        <end position="78"/>
    </location>
</feature>
<dbReference type="InterPro" id="IPR015273">
    <property type="entry name" value="Cys-tRNA-synt_Ia_DALR"/>
</dbReference>
<dbReference type="GO" id="GO:0005524">
    <property type="term" value="F:ATP binding"/>
    <property type="evidence" value="ECO:0007669"/>
    <property type="project" value="InterPro"/>
</dbReference>
<name>A0A645AI69_9ZZZZ</name>
<comment type="subcellular location">
    <subcellularLocation>
        <location evidence="1">Cytoplasm</location>
    </subcellularLocation>
</comment>
<dbReference type="SUPFAM" id="SSF47323">
    <property type="entry name" value="Anticodon-binding domain of a subclass of class I aminoacyl-tRNA synthetases"/>
    <property type="match status" value="1"/>
</dbReference>
<dbReference type="EC" id="6.1.1.16" evidence="3"/>
<dbReference type="Pfam" id="PF09190">
    <property type="entry name" value="DALR_2"/>
    <property type="match status" value="1"/>
</dbReference>
<gene>
    <name evidence="3" type="primary">cysS_32</name>
    <name evidence="3" type="ORF">SDC9_99386</name>
</gene>
<dbReference type="SMART" id="SM00840">
    <property type="entry name" value="DALR_2"/>
    <property type="match status" value="1"/>
</dbReference>
<dbReference type="Pfam" id="PF23493">
    <property type="entry name" value="CysS_C"/>
    <property type="match status" value="1"/>
</dbReference>
<evidence type="ECO:0000256" key="1">
    <source>
        <dbReference type="ARBA" id="ARBA00004496"/>
    </source>
</evidence>
<dbReference type="InterPro" id="IPR024909">
    <property type="entry name" value="Cys-tRNA/MSH_ligase"/>
</dbReference>
<sequence>MDNVQIEEIRQGVYKALCDDLNTPVAIAHLFDAVKIVNQVKDKTISINEQDKLKLSALFKDVVEDVLGLVDEQEGSGVSEILNGVMEMLLEVRSGAKKNKDFATSDLIRDRLNKLGITIKDTKEGTEWSVS</sequence>
<dbReference type="GO" id="GO:0004817">
    <property type="term" value="F:cysteine-tRNA ligase activity"/>
    <property type="evidence" value="ECO:0007669"/>
    <property type="project" value="UniProtKB-EC"/>
</dbReference>
<proteinExistence type="predicted"/>
<keyword evidence="3" id="KW-0436">Ligase</keyword>
<dbReference type="Gene3D" id="1.20.120.1910">
    <property type="entry name" value="Cysteine-tRNA ligase, C-terminal anti-codon recognition domain"/>
    <property type="match status" value="1"/>
</dbReference>